<name>A0A8R7TR30_TRIUA</name>
<dbReference type="InterPro" id="IPR012337">
    <property type="entry name" value="RNaseH-like_sf"/>
</dbReference>
<dbReference type="GO" id="GO:0003676">
    <property type="term" value="F:nucleic acid binding"/>
    <property type="evidence" value="ECO:0007669"/>
    <property type="project" value="InterPro"/>
</dbReference>
<reference evidence="2" key="2">
    <citation type="submission" date="2018-03" db="EMBL/GenBank/DDBJ databases">
        <title>The Triticum urartu genome reveals the dynamic nature of wheat genome evolution.</title>
        <authorList>
            <person name="Ling H."/>
            <person name="Ma B."/>
            <person name="Shi X."/>
            <person name="Liu H."/>
            <person name="Dong L."/>
            <person name="Sun H."/>
            <person name="Cao Y."/>
            <person name="Gao Q."/>
            <person name="Zheng S."/>
            <person name="Li Y."/>
            <person name="Yu Y."/>
            <person name="Du H."/>
            <person name="Qi M."/>
            <person name="Li Y."/>
            <person name="Yu H."/>
            <person name="Cui Y."/>
            <person name="Wang N."/>
            <person name="Chen C."/>
            <person name="Wu H."/>
            <person name="Zhao Y."/>
            <person name="Zhang J."/>
            <person name="Li Y."/>
            <person name="Zhou W."/>
            <person name="Zhang B."/>
            <person name="Hu W."/>
            <person name="Eijk M."/>
            <person name="Tang J."/>
            <person name="Witsenboer H."/>
            <person name="Zhao S."/>
            <person name="Li Z."/>
            <person name="Zhang A."/>
            <person name="Wang D."/>
            <person name="Liang C."/>
        </authorList>
    </citation>
    <scope>NUCLEOTIDE SEQUENCE [LARGE SCALE GENOMIC DNA]</scope>
    <source>
        <strain evidence="2">cv. G1812</strain>
    </source>
</reference>
<dbReference type="Proteomes" id="UP000015106">
    <property type="component" value="Chromosome 3"/>
</dbReference>
<dbReference type="AlphaFoldDB" id="A0A8R7TR30"/>
<dbReference type="SUPFAM" id="SSF53098">
    <property type="entry name" value="Ribonuclease H-like"/>
    <property type="match status" value="1"/>
</dbReference>
<feature type="domain" description="Integrase catalytic" evidence="1">
    <location>
        <begin position="39"/>
        <end position="169"/>
    </location>
</feature>
<dbReference type="GO" id="GO:0015074">
    <property type="term" value="P:DNA integration"/>
    <property type="evidence" value="ECO:0007669"/>
    <property type="project" value="InterPro"/>
</dbReference>
<evidence type="ECO:0000313" key="3">
    <source>
        <dbReference type="Proteomes" id="UP000015106"/>
    </source>
</evidence>
<dbReference type="PROSITE" id="PS50994">
    <property type="entry name" value="INTEGRASE"/>
    <property type="match status" value="1"/>
</dbReference>
<organism evidence="2 3">
    <name type="scientific">Triticum urartu</name>
    <name type="common">Red wild einkorn</name>
    <name type="synonym">Crithodium urartu</name>
    <dbReference type="NCBI Taxonomy" id="4572"/>
    <lineage>
        <taxon>Eukaryota</taxon>
        <taxon>Viridiplantae</taxon>
        <taxon>Streptophyta</taxon>
        <taxon>Embryophyta</taxon>
        <taxon>Tracheophyta</taxon>
        <taxon>Spermatophyta</taxon>
        <taxon>Magnoliopsida</taxon>
        <taxon>Liliopsida</taxon>
        <taxon>Poales</taxon>
        <taxon>Poaceae</taxon>
        <taxon>BOP clade</taxon>
        <taxon>Pooideae</taxon>
        <taxon>Triticodae</taxon>
        <taxon>Triticeae</taxon>
        <taxon>Triticinae</taxon>
        <taxon>Triticum</taxon>
    </lineage>
</organism>
<protein>
    <recommendedName>
        <fullName evidence="1">Integrase catalytic domain-containing protein</fullName>
    </recommendedName>
</protein>
<dbReference type="Gene3D" id="3.30.420.10">
    <property type="entry name" value="Ribonuclease H-like superfamily/Ribonuclease H"/>
    <property type="match status" value="1"/>
</dbReference>
<accession>A0A8R7TR30</accession>
<evidence type="ECO:0000313" key="2">
    <source>
        <dbReference type="EnsemblPlants" id="TuG1812G0300000231.01.T01.cds426178"/>
    </source>
</evidence>
<proteinExistence type="predicted"/>
<evidence type="ECO:0000259" key="1">
    <source>
        <dbReference type="PROSITE" id="PS50994"/>
    </source>
</evidence>
<dbReference type="PANTHER" id="PTHR42648:SF26">
    <property type="entry name" value="INTEGRASE CATALYTIC DOMAIN-CONTAINING PROTEIN"/>
    <property type="match status" value="1"/>
</dbReference>
<keyword evidence="3" id="KW-1185">Reference proteome</keyword>
<dbReference type="InterPro" id="IPR039537">
    <property type="entry name" value="Retrotran_Ty1/copia-like"/>
</dbReference>
<dbReference type="InterPro" id="IPR036397">
    <property type="entry name" value="RNaseH_sf"/>
</dbReference>
<dbReference type="PANTHER" id="PTHR42648">
    <property type="entry name" value="TRANSPOSASE, PUTATIVE-RELATED"/>
    <property type="match status" value="1"/>
</dbReference>
<reference evidence="3" key="1">
    <citation type="journal article" date="2013" name="Nature">
        <title>Draft genome of the wheat A-genome progenitor Triticum urartu.</title>
        <authorList>
            <person name="Ling H.Q."/>
            <person name="Zhao S."/>
            <person name="Liu D."/>
            <person name="Wang J."/>
            <person name="Sun H."/>
            <person name="Zhang C."/>
            <person name="Fan H."/>
            <person name="Li D."/>
            <person name="Dong L."/>
            <person name="Tao Y."/>
            <person name="Gao C."/>
            <person name="Wu H."/>
            <person name="Li Y."/>
            <person name="Cui Y."/>
            <person name="Guo X."/>
            <person name="Zheng S."/>
            <person name="Wang B."/>
            <person name="Yu K."/>
            <person name="Liang Q."/>
            <person name="Yang W."/>
            <person name="Lou X."/>
            <person name="Chen J."/>
            <person name="Feng M."/>
            <person name="Jian J."/>
            <person name="Zhang X."/>
            <person name="Luo G."/>
            <person name="Jiang Y."/>
            <person name="Liu J."/>
            <person name="Wang Z."/>
            <person name="Sha Y."/>
            <person name="Zhang B."/>
            <person name="Wu H."/>
            <person name="Tang D."/>
            <person name="Shen Q."/>
            <person name="Xue P."/>
            <person name="Zou S."/>
            <person name="Wang X."/>
            <person name="Liu X."/>
            <person name="Wang F."/>
            <person name="Yang Y."/>
            <person name="An X."/>
            <person name="Dong Z."/>
            <person name="Zhang K."/>
            <person name="Zhang X."/>
            <person name="Luo M.C."/>
            <person name="Dvorak J."/>
            <person name="Tong Y."/>
            <person name="Wang J."/>
            <person name="Yang H."/>
            <person name="Li Z."/>
            <person name="Wang D."/>
            <person name="Zhang A."/>
            <person name="Wang J."/>
        </authorList>
    </citation>
    <scope>NUCLEOTIDE SEQUENCE</scope>
    <source>
        <strain evidence="3">cv. G1812</strain>
    </source>
</reference>
<dbReference type="InterPro" id="IPR001584">
    <property type="entry name" value="Integrase_cat-core"/>
</dbReference>
<sequence>MSQLHKNSFISCNKAASHVCHACQLGKHVRLPFARSTSISVEPFQLIHCDLWTSSILSNSSFQYYLVIVDDYSHFMWTFPLRKKSDTAGILLNFVAYIRTQFSRTLVAMQADNGTEFINSTVTSFFSTHDIHLRFSCPYTSAQNGKAERAIRTINDITHTLLFQSSMPP</sequence>
<dbReference type="EnsemblPlants" id="TuG1812G0300000231.01.T01">
    <property type="protein sequence ID" value="TuG1812G0300000231.01.T01.cds426178"/>
    <property type="gene ID" value="TuG1812G0300000231.01"/>
</dbReference>
<reference evidence="2" key="3">
    <citation type="submission" date="2022-06" db="UniProtKB">
        <authorList>
            <consortium name="EnsemblPlants"/>
        </authorList>
    </citation>
    <scope>IDENTIFICATION</scope>
</reference>
<dbReference type="Pfam" id="PF00665">
    <property type="entry name" value="rve"/>
    <property type="match status" value="1"/>
</dbReference>
<dbReference type="Gramene" id="TuG1812G0300000231.01.T01">
    <property type="protein sequence ID" value="TuG1812G0300000231.01.T01.cds426178"/>
    <property type="gene ID" value="TuG1812G0300000231.01"/>
</dbReference>